<evidence type="ECO:0000256" key="14">
    <source>
        <dbReference type="ARBA" id="ARBA00025153"/>
    </source>
</evidence>
<comment type="catalytic activity">
    <reaction evidence="16 17 19">
        <text>(6S)-NADPHX + ADP = AMP + phosphate + NADPH + H(+)</text>
        <dbReference type="Rhea" id="RHEA:32235"/>
        <dbReference type="ChEBI" id="CHEBI:15378"/>
        <dbReference type="ChEBI" id="CHEBI:43474"/>
        <dbReference type="ChEBI" id="CHEBI:57783"/>
        <dbReference type="ChEBI" id="CHEBI:64076"/>
        <dbReference type="ChEBI" id="CHEBI:456215"/>
        <dbReference type="ChEBI" id="CHEBI:456216"/>
        <dbReference type="EC" id="4.2.1.136"/>
    </reaction>
</comment>
<feature type="binding site" evidence="17">
    <location>
        <position position="375"/>
    </location>
    <ligand>
        <name>(6S)-NADPHX</name>
        <dbReference type="ChEBI" id="CHEBI:64076"/>
    </ligand>
</feature>
<keyword evidence="11 18" id="KW-0413">Isomerase</keyword>
<feature type="region of interest" description="Disordered" evidence="20">
    <location>
        <begin position="500"/>
        <end position="525"/>
    </location>
</feature>
<evidence type="ECO:0000256" key="18">
    <source>
        <dbReference type="HAMAP-Rule" id="MF_01966"/>
    </source>
</evidence>
<dbReference type="RefSeq" id="WP_241914732.1">
    <property type="nucleotide sequence ID" value="NZ_CP093326.1"/>
</dbReference>
<dbReference type="InterPro" id="IPR000631">
    <property type="entry name" value="CARKD"/>
</dbReference>
<comment type="caution">
    <text evidence="18">Lacks conserved residue(s) required for the propagation of feature annotation.</text>
</comment>
<evidence type="ECO:0000256" key="12">
    <source>
        <dbReference type="ARBA" id="ARBA00023239"/>
    </source>
</evidence>
<feature type="domain" description="YjeF N-terminal" evidence="22">
    <location>
        <begin position="10"/>
        <end position="234"/>
    </location>
</feature>
<feature type="binding site" evidence="17">
    <location>
        <position position="276"/>
    </location>
    <ligand>
        <name>(6S)-NADPHX</name>
        <dbReference type="ChEBI" id="CHEBI:64076"/>
    </ligand>
</feature>
<dbReference type="CDD" id="cd01171">
    <property type="entry name" value="YXKO-related"/>
    <property type="match status" value="1"/>
</dbReference>
<dbReference type="InterPro" id="IPR030677">
    <property type="entry name" value="Nnr"/>
</dbReference>
<comment type="cofactor">
    <cofactor evidence="18 19">
        <name>K(+)</name>
        <dbReference type="ChEBI" id="CHEBI:29103"/>
    </cofactor>
    <text evidence="18 19">Binds 1 potassium ion per subunit.</text>
</comment>
<comment type="similarity">
    <text evidence="17">Belongs to the NnrD/CARKD family.</text>
</comment>
<evidence type="ECO:0000256" key="1">
    <source>
        <dbReference type="ARBA" id="ARBA00000013"/>
    </source>
</evidence>
<keyword evidence="10 17" id="KW-0520">NAD</keyword>
<dbReference type="InterPro" id="IPR017953">
    <property type="entry name" value="Carbohydrate_kinase_pred_CS"/>
</dbReference>
<feature type="binding site" evidence="18">
    <location>
        <position position="177"/>
    </location>
    <ligand>
        <name>(6S)-NADPHX</name>
        <dbReference type="ChEBI" id="CHEBI:64076"/>
    </ligand>
</feature>
<keyword evidence="7 17" id="KW-0067">ATP-binding</keyword>
<evidence type="ECO:0000313" key="23">
    <source>
        <dbReference type="EMBL" id="UNK46838.1"/>
    </source>
</evidence>
<dbReference type="Proteomes" id="UP000829069">
    <property type="component" value="Chromosome"/>
</dbReference>
<keyword evidence="6 17" id="KW-0547">Nucleotide-binding</keyword>
<protein>
    <recommendedName>
        <fullName evidence="19">Bifunctional NAD(P)H-hydrate repair enzyme</fullName>
    </recommendedName>
    <alternativeName>
        <fullName evidence="19">Nicotinamide nucleotide repair protein</fullName>
    </alternativeName>
    <domain>
        <recommendedName>
            <fullName evidence="19">ADP-dependent (S)-NAD(P)H-hydrate dehydratase</fullName>
            <ecNumber evidence="19">4.2.1.136</ecNumber>
        </recommendedName>
        <alternativeName>
            <fullName evidence="19">ADP-dependent NAD(P)HX dehydratase</fullName>
        </alternativeName>
    </domain>
    <domain>
        <recommendedName>
            <fullName evidence="19">NAD(P)H-hydrate epimerase</fullName>
            <ecNumber evidence="19">5.1.99.6</ecNumber>
        </recommendedName>
    </domain>
</protein>
<sequence>MIEAWTPDQIRAAERPLLDDGQGPELMARAAAGLAVGIIRELKRVTRRIYGARLVVLAGSGNNGGDALFAAATVAQRGVMTTAVLTSERVHTEALAAFTRAGGRVIRLDSAAAVGASALADAVRAAAGVCAAADALVDGIVGTGAAGGLRGPARELVQTLLDSGDGYGRRPLVVACDLPSGVNAETGQVDGPVLPADLTVTFGGAKAGLFLDPAAALAGRIETVDLGLGRLLPDAGLLRLEAQDLAMLWPVPRRTDHKYTRGVLGVAAGSASYPGAALLATKAAAATGVGMIRYLGPSEVCRLINLQTPEAVCSRGAVADARVQAWLVGPGTDGDEEQRRRARDAIASGLPVVADAGAFEALPAELGPHVVLTPHAGELVRILEAQGVATDREHIEASPAEFAALTAGLTGATVLLKGAVTVIAAPNGFLFCQDDGPDWLATAGSGDTLAGILGALAATVRTEQLDAAGFAKPVRWAVVAAMAACLHGLAGAEAARRGEAASAPEPGAPGAASGRCAPPSLSERGRPLAASDISAAVPVVVGRIIAGRNQ</sequence>
<comment type="similarity">
    <text evidence="4 19">In the C-terminal section; belongs to the NnrD/CARKD family.</text>
</comment>
<accession>A0ABY3WE53</accession>
<feature type="binding site" evidence="17">
    <location>
        <begin position="417"/>
        <end position="421"/>
    </location>
    <ligand>
        <name>AMP</name>
        <dbReference type="ChEBI" id="CHEBI:456215"/>
    </ligand>
</feature>
<feature type="binding site" evidence="17">
    <location>
        <position position="447"/>
    </location>
    <ligand>
        <name>(6S)-NADPHX</name>
        <dbReference type="ChEBI" id="CHEBI:64076"/>
    </ligand>
</feature>
<evidence type="ECO:0000256" key="16">
    <source>
        <dbReference type="ARBA" id="ARBA00049209"/>
    </source>
</evidence>
<dbReference type="HAMAP" id="MF_01965">
    <property type="entry name" value="NADHX_dehydratase"/>
    <property type="match status" value="1"/>
</dbReference>
<feature type="binding site" evidence="18">
    <location>
        <position position="138"/>
    </location>
    <ligand>
        <name>K(+)</name>
        <dbReference type="ChEBI" id="CHEBI:29103"/>
    </ligand>
</feature>
<dbReference type="EC" id="5.1.99.6" evidence="19"/>
<dbReference type="Pfam" id="PF03853">
    <property type="entry name" value="YjeF_N"/>
    <property type="match status" value="1"/>
</dbReference>
<evidence type="ECO:0000256" key="20">
    <source>
        <dbReference type="SAM" id="MobiDB-lite"/>
    </source>
</evidence>
<evidence type="ECO:0000256" key="2">
    <source>
        <dbReference type="ARBA" id="ARBA00000909"/>
    </source>
</evidence>
<keyword evidence="5 18" id="KW-0479">Metal-binding</keyword>
<evidence type="ECO:0000256" key="6">
    <source>
        <dbReference type="ARBA" id="ARBA00022741"/>
    </source>
</evidence>
<feature type="binding site" evidence="18">
    <location>
        <begin position="62"/>
        <end position="66"/>
    </location>
    <ligand>
        <name>(6S)-NADPHX</name>
        <dbReference type="ChEBI" id="CHEBI:64076"/>
    </ligand>
</feature>
<evidence type="ECO:0000256" key="3">
    <source>
        <dbReference type="ARBA" id="ARBA00006001"/>
    </source>
</evidence>
<dbReference type="InterPro" id="IPR004443">
    <property type="entry name" value="YjeF_N_dom"/>
</dbReference>
<evidence type="ECO:0000256" key="4">
    <source>
        <dbReference type="ARBA" id="ARBA00009524"/>
    </source>
</evidence>
<dbReference type="Pfam" id="PF01256">
    <property type="entry name" value="Carb_kinase"/>
    <property type="match status" value="1"/>
</dbReference>
<organism evidence="23 24">
    <name type="scientific">Arthrobacter sulfonylureivorans</name>
    <dbReference type="NCBI Taxonomy" id="2486855"/>
    <lineage>
        <taxon>Bacteria</taxon>
        <taxon>Bacillati</taxon>
        <taxon>Actinomycetota</taxon>
        <taxon>Actinomycetes</taxon>
        <taxon>Micrococcales</taxon>
        <taxon>Micrococcaceae</taxon>
        <taxon>Arthrobacter</taxon>
    </lineage>
</organism>
<comment type="catalytic activity">
    <reaction evidence="2 18 19">
        <text>(6R)-NADPHX = (6S)-NADPHX</text>
        <dbReference type="Rhea" id="RHEA:32227"/>
        <dbReference type="ChEBI" id="CHEBI:64076"/>
        <dbReference type="ChEBI" id="CHEBI:64077"/>
        <dbReference type="EC" id="5.1.99.6"/>
    </reaction>
</comment>
<dbReference type="PROSITE" id="PS51385">
    <property type="entry name" value="YJEF_N"/>
    <property type="match status" value="1"/>
</dbReference>
<dbReference type="SUPFAM" id="SSF53613">
    <property type="entry name" value="Ribokinase-like"/>
    <property type="match status" value="1"/>
</dbReference>
<keyword evidence="13" id="KW-0511">Multifunctional enzyme</keyword>
<evidence type="ECO:0000256" key="10">
    <source>
        <dbReference type="ARBA" id="ARBA00023027"/>
    </source>
</evidence>
<keyword evidence="8 17" id="KW-0521">NADP</keyword>
<evidence type="ECO:0000256" key="7">
    <source>
        <dbReference type="ARBA" id="ARBA00022840"/>
    </source>
</evidence>
<comment type="similarity">
    <text evidence="18">Belongs to the NnrE/AIBP family.</text>
</comment>
<dbReference type="SUPFAM" id="SSF64153">
    <property type="entry name" value="YjeF N-terminal domain-like"/>
    <property type="match status" value="1"/>
</dbReference>
<keyword evidence="12 17" id="KW-0456">Lyase</keyword>
<keyword evidence="24" id="KW-1185">Reference proteome</keyword>
<dbReference type="PANTHER" id="PTHR12592">
    <property type="entry name" value="ATP-DEPENDENT (S)-NAD(P)H-HYDRATE DEHYDRATASE FAMILY MEMBER"/>
    <property type="match status" value="1"/>
</dbReference>
<feature type="binding site" evidence="17">
    <location>
        <position position="331"/>
    </location>
    <ligand>
        <name>(6S)-NADPHX</name>
        <dbReference type="ChEBI" id="CHEBI:64076"/>
    </ligand>
</feature>
<comment type="catalytic activity">
    <reaction evidence="15 17 19">
        <text>(6S)-NADHX + ADP = AMP + phosphate + NADH + H(+)</text>
        <dbReference type="Rhea" id="RHEA:32223"/>
        <dbReference type="ChEBI" id="CHEBI:15378"/>
        <dbReference type="ChEBI" id="CHEBI:43474"/>
        <dbReference type="ChEBI" id="CHEBI:57945"/>
        <dbReference type="ChEBI" id="CHEBI:64074"/>
        <dbReference type="ChEBI" id="CHEBI:456215"/>
        <dbReference type="ChEBI" id="CHEBI:456216"/>
        <dbReference type="EC" id="4.2.1.136"/>
    </reaction>
</comment>
<comment type="cofactor">
    <cofactor evidence="17">
        <name>Mg(2+)</name>
        <dbReference type="ChEBI" id="CHEBI:18420"/>
    </cofactor>
</comment>
<evidence type="ECO:0000256" key="13">
    <source>
        <dbReference type="ARBA" id="ARBA00023268"/>
    </source>
</evidence>
<evidence type="ECO:0000313" key="24">
    <source>
        <dbReference type="Proteomes" id="UP000829069"/>
    </source>
</evidence>
<feature type="compositionally biased region" description="Low complexity" evidence="20">
    <location>
        <begin position="500"/>
        <end position="514"/>
    </location>
</feature>
<comment type="similarity">
    <text evidence="3 19">In the N-terminal section; belongs to the NnrE/AIBP family.</text>
</comment>
<comment type="function">
    <text evidence="14 19">Bifunctional enzyme that catalyzes the epimerization of the S- and R-forms of NAD(P)HX and the dehydration of the S-form of NAD(P)HX at the expense of ADP, which is converted to AMP. This allows the repair of both epimers of NAD(P)HX, a damaged form of NAD(P)H that is a result of enzymatic or heat-dependent hydration.</text>
</comment>
<comment type="function">
    <text evidence="18">Catalyzes the epimerization of the S- and R-forms of NAD(P)HX, a damaged form of NAD(P)H that is a result of enzymatic or heat-dependent hydration. This is a prerequisite for the S-specific NAD(P)H-hydrate dehydratase to allow the repair of both epimers of NAD(P)HX.</text>
</comment>
<reference evidence="23 24" key="1">
    <citation type="submission" date="2022-03" db="EMBL/GenBank/DDBJ databases">
        <title>Isotopic signatures of nitrous oxide derived from detoxification processes.</title>
        <authorList>
            <person name="Behrendt U."/>
            <person name="Buchen C."/>
            <person name="Well R."/>
            <person name="Ulrich A."/>
            <person name="Rohe L."/>
            <person name="Kolb S."/>
            <person name="Schloter M."/>
            <person name="Horn M.A."/>
            <person name="Augustin J."/>
        </authorList>
    </citation>
    <scope>NUCLEOTIDE SEQUENCE [LARGE SCALE GENOMIC DNA]</scope>
    <source>
        <strain evidence="23 24">S4-C24</strain>
    </source>
</reference>
<dbReference type="Gene3D" id="3.40.1190.20">
    <property type="match status" value="1"/>
</dbReference>
<dbReference type="HAMAP" id="MF_01966">
    <property type="entry name" value="NADHX_epimerase"/>
    <property type="match status" value="1"/>
</dbReference>
<evidence type="ECO:0000256" key="19">
    <source>
        <dbReference type="PIRNR" id="PIRNR017184"/>
    </source>
</evidence>
<comment type="function">
    <text evidence="17">Catalyzes the dehydration of the S-form of NAD(P)HX at the expense of ADP, which is converted to AMP. Together with NAD(P)HX epimerase, which catalyzes the epimerization of the S- and R-forms, the enzyme allows the repair of both epimers of NAD(P)HX, a damaged form of NAD(P)H that is a result of enzymatic or heat-dependent hydration.</text>
</comment>
<evidence type="ECO:0000256" key="5">
    <source>
        <dbReference type="ARBA" id="ARBA00022723"/>
    </source>
</evidence>
<name>A0ABY3WE53_9MICC</name>
<feature type="binding site" evidence="18">
    <location>
        <begin position="142"/>
        <end position="148"/>
    </location>
    <ligand>
        <name>(6S)-NADPHX</name>
        <dbReference type="ChEBI" id="CHEBI:64076"/>
    </ligand>
</feature>
<dbReference type="PANTHER" id="PTHR12592:SF0">
    <property type="entry name" value="ATP-DEPENDENT (S)-NAD(P)H-HYDRATE DEHYDRATASE"/>
    <property type="match status" value="1"/>
</dbReference>
<dbReference type="Gene3D" id="3.40.50.10260">
    <property type="entry name" value="YjeF N-terminal domain"/>
    <property type="match status" value="1"/>
</dbReference>
<dbReference type="InterPro" id="IPR036652">
    <property type="entry name" value="YjeF_N_dom_sf"/>
</dbReference>
<evidence type="ECO:0000259" key="21">
    <source>
        <dbReference type="PROSITE" id="PS51383"/>
    </source>
</evidence>
<comment type="catalytic activity">
    <reaction evidence="1 18 19">
        <text>(6R)-NADHX = (6S)-NADHX</text>
        <dbReference type="Rhea" id="RHEA:32215"/>
        <dbReference type="ChEBI" id="CHEBI:64074"/>
        <dbReference type="ChEBI" id="CHEBI:64075"/>
        <dbReference type="EC" id="5.1.99.6"/>
    </reaction>
</comment>
<feature type="domain" description="YjeF C-terminal" evidence="21">
    <location>
        <begin position="241"/>
        <end position="544"/>
    </location>
</feature>
<dbReference type="EMBL" id="CP093326">
    <property type="protein sequence ID" value="UNK46838.1"/>
    <property type="molecule type" value="Genomic_DNA"/>
</dbReference>
<dbReference type="PROSITE" id="PS51383">
    <property type="entry name" value="YJEF_C_3"/>
    <property type="match status" value="1"/>
</dbReference>
<evidence type="ECO:0000256" key="17">
    <source>
        <dbReference type="HAMAP-Rule" id="MF_01965"/>
    </source>
</evidence>
<feature type="binding site" evidence="18">
    <location>
        <position position="63"/>
    </location>
    <ligand>
        <name>K(+)</name>
        <dbReference type="ChEBI" id="CHEBI:29103"/>
    </ligand>
</feature>
<evidence type="ECO:0000259" key="22">
    <source>
        <dbReference type="PROSITE" id="PS51385"/>
    </source>
</evidence>
<gene>
    <name evidence="18" type="primary">nnrE</name>
    <name evidence="17" type="synonym">nnrD</name>
    <name evidence="23" type="ORF">MNQ99_05655</name>
</gene>
<proteinExistence type="inferred from homology"/>
<evidence type="ECO:0000256" key="9">
    <source>
        <dbReference type="ARBA" id="ARBA00022958"/>
    </source>
</evidence>
<comment type="subunit">
    <text evidence="17">Homotetramer.</text>
</comment>
<feature type="binding site" evidence="17">
    <location>
        <position position="446"/>
    </location>
    <ligand>
        <name>AMP</name>
        <dbReference type="ChEBI" id="CHEBI:456215"/>
    </ligand>
</feature>
<feature type="binding site" evidence="18">
    <location>
        <position position="180"/>
    </location>
    <ligand>
        <name>K(+)</name>
        <dbReference type="ChEBI" id="CHEBI:29103"/>
    </ligand>
</feature>
<dbReference type="PIRSF" id="PIRSF017184">
    <property type="entry name" value="Nnr"/>
    <property type="match status" value="1"/>
</dbReference>
<evidence type="ECO:0000256" key="11">
    <source>
        <dbReference type="ARBA" id="ARBA00023235"/>
    </source>
</evidence>
<keyword evidence="9 18" id="KW-0630">Potassium</keyword>
<dbReference type="EC" id="4.2.1.136" evidence="19"/>
<dbReference type="InterPro" id="IPR029056">
    <property type="entry name" value="Ribokinase-like"/>
</dbReference>
<evidence type="ECO:0000256" key="8">
    <source>
        <dbReference type="ARBA" id="ARBA00022857"/>
    </source>
</evidence>
<evidence type="ECO:0000256" key="15">
    <source>
        <dbReference type="ARBA" id="ARBA00048238"/>
    </source>
</evidence>
<dbReference type="PROSITE" id="PS01050">
    <property type="entry name" value="YJEF_C_2"/>
    <property type="match status" value="1"/>
</dbReference>